<accession>A0AAD5N4L0</accession>
<dbReference type="AlphaFoldDB" id="A0AAD5N4L0"/>
<evidence type="ECO:0000313" key="1">
    <source>
        <dbReference type="EMBL" id="KAJ1362091.1"/>
    </source>
</evidence>
<comment type="caution">
    <text evidence="1">The sequence shown here is derived from an EMBL/GenBank/DDBJ whole genome shotgun (WGS) entry which is preliminary data.</text>
</comment>
<sequence>LGFPSGNVGLFSLSGPVGDFEMPRILMLVSYSEISVQYVVPDCSVCRISADHLIQPPAYTQNLSIWDTGIIRHRRQRSRRGETSSGQIRACFRA</sequence>
<reference evidence="1" key="1">
    <citation type="submission" date="2021-06" db="EMBL/GenBank/DDBJ databases">
        <title>Parelaphostrongylus tenuis whole genome reference sequence.</title>
        <authorList>
            <person name="Garwood T.J."/>
            <person name="Larsen P.A."/>
            <person name="Fountain-Jones N.M."/>
            <person name="Garbe J.R."/>
            <person name="Macchietto M.G."/>
            <person name="Kania S.A."/>
            <person name="Gerhold R.W."/>
            <person name="Richards J.E."/>
            <person name="Wolf T.M."/>
        </authorList>
    </citation>
    <scope>NUCLEOTIDE SEQUENCE</scope>
    <source>
        <strain evidence="1">MNPRO001-30</strain>
        <tissue evidence="1">Meninges</tissue>
    </source>
</reference>
<protein>
    <submittedName>
        <fullName evidence="1">Uncharacterized protein</fullName>
    </submittedName>
</protein>
<gene>
    <name evidence="1" type="ORF">KIN20_021510</name>
</gene>
<name>A0AAD5N4L0_PARTN</name>
<feature type="non-terminal residue" evidence="1">
    <location>
        <position position="1"/>
    </location>
</feature>
<dbReference type="EMBL" id="JAHQIW010004369">
    <property type="protein sequence ID" value="KAJ1362091.1"/>
    <property type="molecule type" value="Genomic_DNA"/>
</dbReference>
<proteinExistence type="predicted"/>
<dbReference type="Proteomes" id="UP001196413">
    <property type="component" value="Unassembled WGS sequence"/>
</dbReference>
<organism evidence="1 2">
    <name type="scientific">Parelaphostrongylus tenuis</name>
    <name type="common">Meningeal worm</name>
    <dbReference type="NCBI Taxonomy" id="148309"/>
    <lineage>
        <taxon>Eukaryota</taxon>
        <taxon>Metazoa</taxon>
        <taxon>Ecdysozoa</taxon>
        <taxon>Nematoda</taxon>
        <taxon>Chromadorea</taxon>
        <taxon>Rhabditida</taxon>
        <taxon>Rhabditina</taxon>
        <taxon>Rhabditomorpha</taxon>
        <taxon>Strongyloidea</taxon>
        <taxon>Metastrongylidae</taxon>
        <taxon>Parelaphostrongylus</taxon>
    </lineage>
</organism>
<keyword evidence="2" id="KW-1185">Reference proteome</keyword>
<evidence type="ECO:0000313" key="2">
    <source>
        <dbReference type="Proteomes" id="UP001196413"/>
    </source>
</evidence>